<organism evidence="1">
    <name type="scientific">Rattus norvegicus</name>
    <name type="common">Rat</name>
    <dbReference type="NCBI Taxonomy" id="10116"/>
    <lineage>
        <taxon>Eukaryota</taxon>
        <taxon>Metazoa</taxon>
        <taxon>Chordata</taxon>
        <taxon>Craniata</taxon>
        <taxon>Vertebrata</taxon>
        <taxon>Euteleostomi</taxon>
        <taxon>Mammalia</taxon>
        <taxon>Eutheria</taxon>
        <taxon>Euarchontoglires</taxon>
        <taxon>Glires</taxon>
        <taxon>Rodentia</taxon>
        <taxon>Myomorpha</taxon>
        <taxon>Muroidea</taxon>
        <taxon>Muridae</taxon>
        <taxon>Murinae</taxon>
        <taxon>Rattus</taxon>
    </lineage>
</organism>
<dbReference type="KEGG" id="rno:502353"/>
<dbReference type="GO" id="GO:0006412">
    <property type="term" value="P:translation"/>
    <property type="evidence" value="ECO:0007669"/>
    <property type="project" value="InterPro"/>
</dbReference>
<protein>
    <submittedName>
        <fullName evidence="1">RCG40453</fullName>
    </submittedName>
</protein>
<dbReference type="RGD" id="1561870">
    <property type="gene designation" value="Rpl27l2"/>
</dbReference>
<accession>A6I6F3</accession>
<dbReference type="InterPro" id="IPR001141">
    <property type="entry name" value="Ribosomal_eL27"/>
</dbReference>
<dbReference type="Gene3D" id="2.30.30.770">
    <property type="match status" value="1"/>
</dbReference>
<dbReference type="RefSeq" id="NP_001102806.1">
    <property type="nucleotide sequence ID" value="NM_001109336.1"/>
</dbReference>
<dbReference type="EMBL" id="CH473956">
    <property type="protein sequence ID" value="EDM18430.1"/>
    <property type="molecule type" value="Genomic_DNA"/>
</dbReference>
<dbReference type="Pfam" id="PF01777">
    <property type="entry name" value="Ribosomal_L27e"/>
    <property type="match status" value="1"/>
</dbReference>
<evidence type="ECO:0000313" key="2">
    <source>
        <dbReference type="RGD" id="1561870"/>
    </source>
</evidence>
<dbReference type="CTD" id="502353"/>
<dbReference type="InterPro" id="IPR038655">
    <property type="entry name" value="Ribosomal_eL27_sf"/>
</dbReference>
<reference evidence="1" key="1">
    <citation type="journal article" date="2005" name="Genome Res.">
        <title>Gene and alternative splicing annotation with AIR.</title>
        <authorList>
            <person name="Florea L."/>
            <person name="Di Francesco V."/>
            <person name="Miller J."/>
            <person name="Turner R."/>
            <person name="Yao A."/>
            <person name="Harris M."/>
            <person name="Walenz B."/>
            <person name="Mobarry C."/>
            <person name="Merkulov G.V."/>
            <person name="Charlab R."/>
            <person name="Dew I."/>
            <person name="Deng Z."/>
            <person name="Istrail S."/>
            <person name="Li P."/>
            <person name="Sutton G."/>
        </authorList>
    </citation>
    <scope>NUCLEOTIDE SEQUENCE</scope>
    <source>
        <strain evidence="1">BN</strain>
    </source>
</reference>
<evidence type="ECO:0000313" key="1">
    <source>
        <dbReference type="EMBL" id="EDM18430.1"/>
    </source>
</evidence>
<dbReference type="AlphaFoldDB" id="A6I6F3"/>
<proteinExistence type="predicted"/>
<dbReference type="AGR" id="RGD:1561870"/>
<name>A6I6F3_RAT</name>
<dbReference type="GeneID" id="502353"/>
<dbReference type="Proteomes" id="UP000234681">
    <property type="component" value="Chromosome 1"/>
</dbReference>
<dbReference type="GO" id="GO:0003735">
    <property type="term" value="F:structural constituent of ribosome"/>
    <property type="evidence" value="ECO:0007669"/>
    <property type="project" value="InterPro"/>
</dbReference>
<dbReference type="PANTHER" id="PTHR10497">
    <property type="entry name" value="60S RIBOSOMAL PROTEIN L27"/>
    <property type="match status" value="1"/>
</dbReference>
<reference evidence="1" key="2">
    <citation type="submission" date="2005-09" db="EMBL/GenBank/DDBJ databases">
        <authorList>
            <person name="Mural R.J."/>
            <person name="Li P.W."/>
            <person name="Adams M.D."/>
            <person name="Amanatides P.G."/>
            <person name="Baden-Tillson H."/>
            <person name="Barnstead M."/>
            <person name="Chin S.H."/>
            <person name="Dew I."/>
            <person name="Evans C.A."/>
            <person name="Ferriera S."/>
            <person name="Flanigan M."/>
            <person name="Fosler C."/>
            <person name="Glodek A."/>
            <person name="Gu Z."/>
            <person name="Holt R.A."/>
            <person name="Jennings D."/>
            <person name="Kraft C.L."/>
            <person name="Lu F."/>
            <person name="Nguyen T."/>
            <person name="Nusskern D.R."/>
            <person name="Pfannkoch C.M."/>
            <person name="Sitter C."/>
            <person name="Sutton G.G."/>
            <person name="Venter J.C."/>
            <person name="Wang Z."/>
            <person name="Woodage T."/>
            <person name="Zheng X.H."/>
            <person name="Zhong F."/>
        </authorList>
    </citation>
    <scope>NUCLEOTIDE SEQUENCE</scope>
    <source>
        <strain evidence="1">BN</strain>
    </source>
</reference>
<gene>
    <name evidence="2" type="primary">Rpl27l2</name>
    <name evidence="2" type="synonym">RGD1561870</name>
    <name evidence="1" type="ORF">rCG_40453</name>
</gene>
<dbReference type="SMR" id="A6I6F3"/>
<dbReference type="GO" id="GO:0005840">
    <property type="term" value="C:ribosome"/>
    <property type="evidence" value="ECO:0007669"/>
    <property type="project" value="InterPro"/>
</dbReference>
<sequence length="102" mass="11996">MACLSDNPYNSARVAEIGHYPREEKTTLSKKKTVKRSEIKSFVRVENYNHLRPTRCPVDIPLDKTVVNKNIFRDPALKCKARWEAKVKFEDPLKTGRNKWFF</sequence>